<name>A0A026W069_OOCBI</name>
<dbReference type="InterPro" id="IPR036397">
    <property type="entry name" value="RNaseH_sf"/>
</dbReference>
<reference evidence="1 2" key="1">
    <citation type="journal article" date="2014" name="Curr. Biol.">
        <title>The genome of the clonal raider ant Cerapachys biroi.</title>
        <authorList>
            <person name="Oxley P.R."/>
            <person name="Ji L."/>
            <person name="Fetter-Pruneda I."/>
            <person name="McKenzie S.K."/>
            <person name="Li C."/>
            <person name="Hu H."/>
            <person name="Zhang G."/>
            <person name="Kronauer D.J."/>
        </authorList>
    </citation>
    <scope>NUCLEOTIDE SEQUENCE [LARGE SCALE GENOMIC DNA]</scope>
</reference>
<dbReference type="EMBL" id="KK107523">
    <property type="protein sequence ID" value="EZA49300.1"/>
    <property type="molecule type" value="Genomic_DNA"/>
</dbReference>
<evidence type="ECO:0000313" key="2">
    <source>
        <dbReference type="Proteomes" id="UP000053097"/>
    </source>
</evidence>
<protein>
    <submittedName>
        <fullName evidence="1">Uncharacterized protein</fullName>
    </submittedName>
</protein>
<feature type="non-terminal residue" evidence="1">
    <location>
        <position position="1"/>
    </location>
</feature>
<sequence length="76" mass="8895">DMNVCDNFLWSYLIDKVFSKDPKPRNLDQLRQAITEEFNNIPQKMIAAACRGTAERCNQLIEMEGHSIQIRVVDRR</sequence>
<dbReference type="Gene3D" id="3.30.420.10">
    <property type="entry name" value="Ribonuclease H-like superfamily/Ribonuclease H"/>
    <property type="match status" value="1"/>
</dbReference>
<accession>A0A026W069</accession>
<proteinExistence type="predicted"/>
<dbReference type="AlphaFoldDB" id="A0A026W069"/>
<dbReference type="GO" id="GO:0003676">
    <property type="term" value="F:nucleic acid binding"/>
    <property type="evidence" value="ECO:0007669"/>
    <property type="project" value="InterPro"/>
</dbReference>
<dbReference type="Proteomes" id="UP000053097">
    <property type="component" value="Unassembled WGS sequence"/>
</dbReference>
<organism evidence="1 2">
    <name type="scientific">Ooceraea biroi</name>
    <name type="common">Clonal raider ant</name>
    <name type="synonym">Cerapachys biroi</name>
    <dbReference type="NCBI Taxonomy" id="2015173"/>
    <lineage>
        <taxon>Eukaryota</taxon>
        <taxon>Metazoa</taxon>
        <taxon>Ecdysozoa</taxon>
        <taxon>Arthropoda</taxon>
        <taxon>Hexapoda</taxon>
        <taxon>Insecta</taxon>
        <taxon>Pterygota</taxon>
        <taxon>Neoptera</taxon>
        <taxon>Endopterygota</taxon>
        <taxon>Hymenoptera</taxon>
        <taxon>Apocrita</taxon>
        <taxon>Aculeata</taxon>
        <taxon>Formicoidea</taxon>
        <taxon>Formicidae</taxon>
        <taxon>Dorylinae</taxon>
        <taxon>Ooceraea</taxon>
    </lineage>
</organism>
<keyword evidence="2" id="KW-1185">Reference proteome</keyword>
<evidence type="ECO:0000313" key="1">
    <source>
        <dbReference type="EMBL" id="EZA49300.1"/>
    </source>
</evidence>
<gene>
    <name evidence="1" type="ORF">X777_12385</name>
</gene>